<comment type="caution">
    <text evidence="5">The sequence shown here is derived from an EMBL/GenBank/DDBJ whole genome shotgun (WGS) entry which is preliminary data.</text>
</comment>
<comment type="similarity">
    <text evidence="1">Belongs to the peptidase A1 family.</text>
</comment>
<sequence>MAFNIVVILLLSIVLFSGTSAAARPRALVAPLTKDPSTLQYFTRIHQRTPPVPLDLVVDLGGRYLWLDCDTNYKSNTYRPALCRSSACSLAGDVGCGDCFSASRPGCHNNTCGVSPDNPFIRTSTFDELAVDSLSLPSTDGHTSFSPVSDPSFVFVCAPVFLTRGLVRGAAGIAGLGRTRVAPPSQLSSRFGFRRSFALCLPSTPGASGALFFGPGPGPYRLLPGLDASRLLRYTPLLTNPVSTAATYVRGEPSYEYFIGVTAIKVGETAVPINKTLLTINKKTGEGGTKISTTVPYTTLETTIYKAVTAAFAGAMANVPKTAAVAPFELCYNAKALRSTRVGPGVPAVDLVLQSEKVYWRIFGANSMIEAKDGVLCFGFVDGGRKTTTSSAGTATSIVIGGYQLEDNLVEFDLGKSRVGFSSTLLFRRTTCSNFNFTSSA</sequence>
<evidence type="ECO:0000259" key="4">
    <source>
        <dbReference type="PROSITE" id="PS51767"/>
    </source>
</evidence>
<reference evidence="5 6" key="1">
    <citation type="journal article" date="2022" name="Nat. Plants">
        <title>Genomes of leafy and leafless Platanthera orchids illuminate the evolution of mycoheterotrophy.</title>
        <authorList>
            <person name="Li M.H."/>
            <person name="Liu K.W."/>
            <person name="Li Z."/>
            <person name="Lu H.C."/>
            <person name="Ye Q.L."/>
            <person name="Zhang D."/>
            <person name="Wang J.Y."/>
            <person name="Li Y.F."/>
            <person name="Zhong Z.M."/>
            <person name="Liu X."/>
            <person name="Yu X."/>
            <person name="Liu D.K."/>
            <person name="Tu X.D."/>
            <person name="Liu B."/>
            <person name="Hao Y."/>
            <person name="Liao X.Y."/>
            <person name="Jiang Y.T."/>
            <person name="Sun W.H."/>
            <person name="Chen J."/>
            <person name="Chen Y.Q."/>
            <person name="Ai Y."/>
            <person name="Zhai J.W."/>
            <person name="Wu S.S."/>
            <person name="Zhou Z."/>
            <person name="Hsiao Y.Y."/>
            <person name="Wu W.L."/>
            <person name="Chen Y.Y."/>
            <person name="Lin Y.F."/>
            <person name="Hsu J.L."/>
            <person name="Li C.Y."/>
            <person name="Wang Z.W."/>
            <person name="Zhao X."/>
            <person name="Zhong W.Y."/>
            <person name="Ma X.K."/>
            <person name="Ma L."/>
            <person name="Huang J."/>
            <person name="Chen G.Z."/>
            <person name="Huang M.Z."/>
            <person name="Huang L."/>
            <person name="Peng D.H."/>
            <person name="Luo Y.B."/>
            <person name="Zou S.Q."/>
            <person name="Chen S.P."/>
            <person name="Lan S."/>
            <person name="Tsai W.C."/>
            <person name="Van de Peer Y."/>
            <person name="Liu Z.J."/>
        </authorList>
    </citation>
    <scope>NUCLEOTIDE SEQUENCE [LARGE SCALE GENOMIC DNA]</scope>
    <source>
        <strain evidence="5">Lor288</strain>
    </source>
</reference>
<dbReference type="InterPro" id="IPR033868">
    <property type="entry name" value="Xylanase_inhibitor_I-like"/>
</dbReference>
<evidence type="ECO:0000256" key="1">
    <source>
        <dbReference type="ARBA" id="ARBA00007447"/>
    </source>
</evidence>
<gene>
    <name evidence="5" type="primary">BG</name>
    <name evidence="5" type="ORF">KSP40_PGU004122</name>
</gene>
<accession>A0ABR2MPN0</accession>
<feature type="domain" description="Peptidase A1" evidence="4">
    <location>
        <begin position="41"/>
        <end position="422"/>
    </location>
</feature>
<protein>
    <submittedName>
        <fullName evidence="5">Basic 7S globulin</fullName>
    </submittedName>
</protein>
<dbReference type="Pfam" id="PF14543">
    <property type="entry name" value="TAXi_N"/>
    <property type="match status" value="1"/>
</dbReference>
<evidence type="ECO:0000256" key="2">
    <source>
        <dbReference type="ARBA" id="ARBA00022729"/>
    </source>
</evidence>
<feature type="signal peptide" evidence="3">
    <location>
        <begin position="1"/>
        <end position="21"/>
    </location>
</feature>
<dbReference type="PANTHER" id="PTHR47965">
    <property type="entry name" value="ASPARTYL PROTEASE-RELATED"/>
    <property type="match status" value="1"/>
</dbReference>
<dbReference type="InterPro" id="IPR021109">
    <property type="entry name" value="Peptidase_aspartic_dom_sf"/>
</dbReference>
<keyword evidence="6" id="KW-1185">Reference proteome</keyword>
<feature type="chain" id="PRO_5045915927" evidence="3">
    <location>
        <begin position="22"/>
        <end position="441"/>
    </location>
</feature>
<dbReference type="Pfam" id="PF14541">
    <property type="entry name" value="TAXi_C"/>
    <property type="match status" value="1"/>
</dbReference>
<dbReference type="PROSITE" id="PS51767">
    <property type="entry name" value="PEPTIDASE_A1"/>
    <property type="match status" value="1"/>
</dbReference>
<dbReference type="InterPro" id="IPR032861">
    <property type="entry name" value="TAXi_N"/>
</dbReference>
<dbReference type="CDD" id="cd05489">
    <property type="entry name" value="xylanase_inhibitor_I_like"/>
    <property type="match status" value="1"/>
</dbReference>
<evidence type="ECO:0000313" key="6">
    <source>
        <dbReference type="Proteomes" id="UP001412067"/>
    </source>
</evidence>
<dbReference type="Proteomes" id="UP001412067">
    <property type="component" value="Unassembled WGS sequence"/>
</dbReference>
<dbReference type="SUPFAM" id="SSF50630">
    <property type="entry name" value="Acid proteases"/>
    <property type="match status" value="1"/>
</dbReference>
<organism evidence="5 6">
    <name type="scientific">Platanthera guangdongensis</name>
    <dbReference type="NCBI Taxonomy" id="2320717"/>
    <lineage>
        <taxon>Eukaryota</taxon>
        <taxon>Viridiplantae</taxon>
        <taxon>Streptophyta</taxon>
        <taxon>Embryophyta</taxon>
        <taxon>Tracheophyta</taxon>
        <taxon>Spermatophyta</taxon>
        <taxon>Magnoliopsida</taxon>
        <taxon>Liliopsida</taxon>
        <taxon>Asparagales</taxon>
        <taxon>Orchidaceae</taxon>
        <taxon>Orchidoideae</taxon>
        <taxon>Orchideae</taxon>
        <taxon>Orchidinae</taxon>
        <taxon>Platanthera</taxon>
    </lineage>
</organism>
<proteinExistence type="inferred from homology"/>
<evidence type="ECO:0000256" key="3">
    <source>
        <dbReference type="SAM" id="SignalP"/>
    </source>
</evidence>
<dbReference type="InterPro" id="IPR032799">
    <property type="entry name" value="TAXi_C"/>
</dbReference>
<dbReference type="EMBL" id="JBBWWR010000005">
    <property type="protein sequence ID" value="KAK8966162.1"/>
    <property type="molecule type" value="Genomic_DNA"/>
</dbReference>
<dbReference type="InterPro" id="IPR001461">
    <property type="entry name" value="Aspartic_peptidase_A1"/>
</dbReference>
<dbReference type="Gene3D" id="2.40.70.10">
    <property type="entry name" value="Acid Proteases"/>
    <property type="match status" value="2"/>
</dbReference>
<dbReference type="InterPro" id="IPR033121">
    <property type="entry name" value="PEPTIDASE_A1"/>
</dbReference>
<dbReference type="PANTHER" id="PTHR47965:SF22">
    <property type="entry name" value="EUKARYOTIC ASPARTYL PROTEASE FAMILY PROTEIN"/>
    <property type="match status" value="1"/>
</dbReference>
<name>A0ABR2MPN0_9ASPA</name>
<keyword evidence="2 3" id="KW-0732">Signal</keyword>
<evidence type="ECO:0000313" key="5">
    <source>
        <dbReference type="EMBL" id="KAK8966162.1"/>
    </source>
</evidence>